<dbReference type="AlphaFoldDB" id="A0A2P2PMN1"/>
<name>A0A2P2PMN1_RHIMU</name>
<evidence type="ECO:0000313" key="2">
    <source>
        <dbReference type="EMBL" id="MBX56030.1"/>
    </source>
</evidence>
<evidence type="ECO:0000256" key="1">
    <source>
        <dbReference type="SAM" id="Phobius"/>
    </source>
</evidence>
<keyword evidence="1" id="KW-0472">Membrane</keyword>
<accession>A0A2P2PMN1</accession>
<sequence>MQPPIDLNITQHPISSFFFPFPSAFFFFFPFNLSSRFFVFMESGNKPISKKNRSLSKAQIFITTVGNPFQRNLLSIIYTHQKYKTNGLQKQENK</sequence>
<reference evidence="2" key="1">
    <citation type="submission" date="2018-02" db="EMBL/GenBank/DDBJ databases">
        <title>Rhizophora mucronata_Transcriptome.</title>
        <authorList>
            <person name="Meera S.P."/>
            <person name="Sreeshan A."/>
            <person name="Augustine A."/>
        </authorList>
    </citation>
    <scope>NUCLEOTIDE SEQUENCE</scope>
    <source>
        <tissue evidence="2">Leaf</tissue>
    </source>
</reference>
<feature type="transmembrane region" description="Helical" evidence="1">
    <location>
        <begin position="17"/>
        <end position="41"/>
    </location>
</feature>
<proteinExistence type="predicted"/>
<keyword evidence="1" id="KW-1133">Transmembrane helix</keyword>
<organism evidence="2">
    <name type="scientific">Rhizophora mucronata</name>
    <name type="common">Asiatic mangrove</name>
    <dbReference type="NCBI Taxonomy" id="61149"/>
    <lineage>
        <taxon>Eukaryota</taxon>
        <taxon>Viridiplantae</taxon>
        <taxon>Streptophyta</taxon>
        <taxon>Embryophyta</taxon>
        <taxon>Tracheophyta</taxon>
        <taxon>Spermatophyta</taxon>
        <taxon>Magnoliopsida</taxon>
        <taxon>eudicotyledons</taxon>
        <taxon>Gunneridae</taxon>
        <taxon>Pentapetalae</taxon>
        <taxon>rosids</taxon>
        <taxon>fabids</taxon>
        <taxon>Malpighiales</taxon>
        <taxon>Rhizophoraceae</taxon>
        <taxon>Rhizophora</taxon>
    </lineage>
</organism>
<protein>
    <submittedName>
        <fullName evidence="2">Uncharacterized protein</fullName>
    </submittedName>
</protein>
<dbReference type="EMBL" id="GGEC01075546">
    <property type="protein sequence ID" value="MBX56030.1"/>
    <property type="molecule type" value="Transcribed_RNA"/>
</dbReference>
<keyword evidence="1" id="KW-0812">Transmembrane</keyword>